<proteinExistence type="predicted"/>
<reference evidence="3" key="1">
    <citation type="submission" date="2018-02" db="EMBL/GenBank/DDBJ databases">
        <title>The complete genome of bacterial strain SGAirxxxx.</title>
        <authorList>
            <person name="Schuster S.C."/>
        </authorList>
    </citation>
    <scope>NUCLEOTIDE SEQUENCE [LARGE SCALE GENOMIC DNA]</scope>
    <source>
        <strain evidence="3">SGAir0734</strain>
    </source>
</reference>
<feature type="region of interest" description="Disordered" evidence="1">
    <location>
        <begin position="35"/>
        <end position="74"/>
    </location>
</feature>
<organism evidence="2 3">
    <name type="scientific">Geobacillus thermoleovorans</name>
    <name type="common">Bacillus thermoleovorans</name>
    <dbReference type="NCBI Taxonomy" id="33941"/>
    <lineage>
        <taxon>Bacteria</taxon>
        <taxon>Bacillati</taxon>
        <taxon>Bacillota</taxon>
        <taxon>Bacilli</taxon>
        <taxon>Bacillales</taxon>
        <taxon>Anoxybacillaceae</taxon>
        <taxon>Geobacillus</taxon>
        <taxon>Geobacillus thermoleovorans group</taxon>
    </lineage>
</organism>
<gene>
    <name evidence="2" type="ORF">C1N76_08395</name>
</gene>
<evidence type="ECO:0000256" key="1">
    <source>
        <dbReference type="SAM" id="MobiDB-lite"/>
    </source>
</evidence>
<sequence>MQGKSFQRCNGMLHPWVSIPLFVAARAKKNIDAEIPVGKGRKKRSGQERFPNLDAGWRARQQPRRQTGSAFTRP</sequence>
<dbReference type="Proteomes" id="UP000246996">
    <property type="component" value="Chromosome"/>
</dbReference>
<accession>A0A2Z3N9A5</accession>
<name>A0A2Z3N9A5_GEOTH</name>
<feature type="compositionally biased region" description="Polar residues" evidence="1">
    <location>
        <begin position="64"/>
        <end position="74"/>
    </location>
</feature>
<evidence type="ECO:0000313" key="2">
    <source>
        <dbReference type="EMBL" id="AWO74534.1"/>
    </source>
</evidence>
<protein>
    <submittedName>
        <fullName evidence="2">Uncharacterized protein</fullName>
    </submittedName>
</protein>
<dbReference type="AlphaFoldDB" id="A0A2Z3N9A5"/>
<evidence type="ECO:0000313" key="3">
    <source>
        <dbReference type="Proteomes" id="UP000246996"/>
    </source>
</evidence>
<dbReference type="EMBL" id="CP027303">
    <property type="protein sequence ID" value="AWO74534.1"/>
    <property type="molecule type" value="Genomic_DNA"/>
</dbReference>